<evidence type="ECO:0000313" key="2">
    <source>
        <dbReference type="Proteomes" id="UP000598174"/>
    </source>
</evidence>
<keyword evidence="2" id="KW-1185">Reference proteome</keyword>
<comment type="caution">
    <text evidence="1">The sequence shown here is derived from an EMBL/GenBank/DDBJ whole genome shotgun (WGS) entry which is preliminary data.</text>
</comment>
<organism evidence="1 2">
    <name type="scientific">Paractinoplanes ferrugineus</name>
    <dbReference type="NCBI Taxonomy" id="113564"/>
    <lineage>
        <taxon>Bacteria</taxon>
        <taxon>Bacillati</taxon>
        <taxon>Actinomycetota</taxon>
        <taxon>Actinomycetes</taxon>
        <taxon>Micromonosporales</taxon>
        <taxon>Micromonosporaceae</taxon>
        <taxon>Paractinoplanes</taxon>
    </lineage>
</organism>
<evidence type="ECO:0000313" key="1">
    <source>
        <dbReference type="EMBL" id="GIE16632.1"/>
    </source>
</evidence>
<sequence length="110" mass="11233">MGSRTEPALLDHLLSPDARPTAIVPTLIGGLNALVGPGGPPVDSGLVLLSGGVLLDPVSGRYATVSRDPYCELATGRLKDNLTVTWRPVVAGACTGARRTAYLAPADLTG</sequence>
<name>A0A919JB54_9ACTN</name>
<gene>
    <name evidence="1" type="ORF">Afe05nite_84720</name>
</gene>
<dbReference type="AlphaFoldDB" id="A0A919JB54"/>
<accession>A0A919JB54</accession>
<dbReference type="EMBL" id="BOMM01000092">
    <property type="protein sequence ID" value="GIE16632.1"/>
    <property type="molecule type" value="Genomic_DNA"/>
</dbReference>
<proteinExistence type="predicted"/>
<protein>
    <submittedName>
        <fullName evidence="1">Uncharacterized protein</fullName>
    </submittedName>
</protein>
<dbReference type="RefSeq" id="WP_203822951.1">
    <property type="nucleotide sequence ID" value="NZ_BAAABP010000044.1"/>
</dbReference>
<reference evidence="1" key="1">
    <citation type="submission" date="2021-01" db="EMBL/GenBank/DDBJ databases">
        <title>Whole genome shotgun sequence of Actinoplanes ferrugineus NBRC 15555.</title>
        <authorList>
            <person name="Komaki H."/>
            <person name="Tamura T."/>
        </authorList>
    </citation>
    <scope>NUCLEOTIDE SEQUENCE</scope>
    <source>
        <strain evidence="1">NBRC 15555</strain>
    </source>
</reference>
<dbReference type="Proteomes" id="UP000598174">
    <property type="component" value="Unassembled WGS sequence"/>
</dbReference>